<feature type="region of interest" description="Disordered" evidence="1">
    <location>
        <begin position="135"/>
        <end position="172"/>
    </location>
</feature>
<organism evidence="4">
    <name type="scientific">Schizophyllum commune (strain H4-8 / FGSC 9210)</name>
    <name type="common">Split gill fungus</name>
    <dbReference type="NCBI Taxonomy" id="578458"/>
    <lineage>
        <taxon>Eukaryota</taxon>
        <taxon>Fungi</taxon>
        <taxon>Dikarya</taxon>
        <taxon>Basidiomycota</taxon>
        <taxon>Agaricomycotina</taxon>
        <taxon>Agaricomycetes</taxon>
        <taxon>Agaricomycetidae</taxon>
        <taxon>Agaricales</taxon>
        <taxon>Schizophyllaceae</taxon>
        <taxon>Schizophyllum</taxon>
    </lineage>
</organism>
<name>D8PL58_SCHCM</name>
<keyword evidence="2" id="KW-0812">Transmembrane</keyword>
<feature type="compositionally biased region" description="Pro residues" evidence="1">
    <location>
        <begin position="226"/>
        <end position="254"/>
    </location>
</feature>
<evidence type="ECO:0000256" key="1">
    <source>
        <dbReference type="SAM" id="MobiDB-lite"/>
    </source>
</evidence>
<evidence type="ECO:0000313" key="4">
    <source>
        <dbReference type="Proteomes" id="UP000007431"/>
    </source>
</evidence>
<keyword evidence="2" id="KW-0472">Membrane</keyword>
<keyword evidence="4" id="KW-1185">Reference proteome</keyword>
<feature type="region of interest" description="Disordered" evidence="1">
    <location>
        <begin position="191"/>
        <end position="266"/>
    </location>
</feature>
<keyword evidence="2" id="KW-1133">Transmembrane helix</keyword>
<dbReference type="AlphaFoldDB" id="D8PL58"/>
<dbReference type="EMBL" id="GL377302">
    <property type="protein sequence ID" value="EFJ02707.1"/>
    <property type="molecule type" value="Genomic_DNA"/>
</dbReference>
<dbReference type="HOGENOM" id="CLU_891845_0_0_1"/>
<dbReference type="VEuPathDB" id="FungiDB:SCHCODRAFT_02609550"/>
<accession>D8PL58</accession>
<sequence>MWHFPPSHTPTHLPSFYCIILISTIFLSSCYWQPLPIDSPLTVPWSAEITTFRDALRAALGDDYDPALQIPQYIRPLDRCWCDLTDGMLEPFNVSQWERDSVMALRYELVPPPPEPVVREEPELTPVWNWTREAEMTATEKRPPRTESGLRYATSTAEATPSSTVEAKKDAPSETLWRWLGLPRKIAASLRHTEAPEPSQSSQPSHADASQPDTPPPRPPHDLPPKHLPPPPGNLPPPSEELEPSPPPSQPDAPRPMLLKEDETSISKFKLGERAFTRRRQGILGRRQSLLPANPELQREFQTLYERRWSSF</sequence>
<reference evidence="3 4" key="1">
    <citation type="journal article" date="2010" name="Nat. Biotechnol.">
        <title>Genome sequence of the model mushroom Schizophyllum commune.</title>
        <authorList>
            <person name="Ohm R.A."/>
            <person name="de Jong J.F."/>
            <person name="Lugones L.G."/>
            <person name="Aerts A."/>
            <person name="Kothe E."/>
            <person name="Stajich J.E."/>
            <person name="de Vries R.P."/>
            <person name="Record E."/>
            <person name="Levasseur A."/>
            <person name="Baker S.E."/>
            <person name="Bartholomew K.A."/>
            <person name="Coutinho P.M."/>
            <person name="Erdmann S."/>
            <person name="Fowler T.J."/>
            <person name="Gathman A.C."/>
            <person name="Lombard V."/>
            <person name="Henrissat B."/>
            <person name="Knabe N."/>
            <person name="Kuees U."/>
            <person name="Lilly W.W."/>
            <person name="Lindquist E."/>
            <person name="Lucas S."/>
            <person name="Magnuson J.K."/>
            <person name="Piumi F."/>
            <person name="Raudaskoski M."/>
            <person name="Salamov A."/>
            <person name="Schmutz J."/>
            <person name="Schwarze F.W.M.R."/>
            <person name="vanKuyk P.A."/>
            <person name="Horton J.S."/>
            <person name="Grigoriev I.V."/>
            <person name="Woesten H.A.B."/>
        </authorList>
    </citation>
    <scope>NUCLEOTIDE SEQUENCE [LARGE SCALE GENOMIC DNA]</scope>
    <source>
        <strain evidence="4">H4-8 / FGSC 9210</strain>
    </source>
</reference>
<feature type="compositionally biased region" description="Basic and acidic residues" evidence="1">
    <location>
        <begin position="135"/>
        <end position="145"/>
    </location>
</feature>
<evidence type="ECO:0000313" key="3">
    <source>
        <dbReference type="EMBL" id="EFJ02707.1"/>
    </source>
</evidence>
<evidence type="ECO:0000256" key="2">
    <source>
        <dbReference type="SAM" id="Phobius"/>
    </source>
</evidence>
<protein>
    <submittedName>
        <fullName evidence="3">Uncharacterized protein</fullName>
    </submittedName>
</protein>
<dbReference type="eggNOG" id="ENOG502SA3F">
    <property type="taxonomic scope" value="Eukaryota"/>
</dbReference>
<dbReference type="Proteomes" id="UP000007431">
    <property type="component" value="Unassembled WGS sequence"/>
</dbReference>
<gene>
    <name evidence="3" type="ORF">SCHCODRAFT_231855</name>
</gene>
<dbReference type="InParanoid" id="D8PL58"/>
<feature type="transmembrane region" description="Helical" evidence="2">
    <location>
        <begin position="12"/>
        <end position="32"/>
    </location>
</feature>
<dbReference type="OMA" id="NTTRWEQ"/>
<feature type="compositionally biased region" description="Low complexity" evidence="1">
    <location>
        <begin position="153"/>
        <end position="165"/>
    </location>
</feature>
<proteinExistence type="predicted"/>